<feature type="domain" description="Thymidylate kinase-like" evidence="9">
    <location>
        <begin position="8"/>
        <end position="144"/>
    </location>
</feature>
<dbReference type="GO" id="GO:0006227">
    <property type="term" value="P:dUDP biosynthetic process"/>
    <property type="evidence" value="ECO:0007669"/>
    <property type="project" value="TreeGrafter"/>
</dbReference>
<keyword evidence="8" id="KW-0067">ATP-binding</keyword>
<evidence type="ECO:0000256" key="2">
    <source>
        <dbReference type="ARBA" id="ARBA00009776"/>
    </source>
</evidence>
<dbReference type="GO" id="GO:0004550">
    <property type="term" value="F:nucleoside diphosphate kinase activity"/>
    <property type="evidence" value="ECO:0007669"/>
    <property type="project" value="TreeGrafter"/>
</dbReference>
<dbReference type="InterPro" id="IPR039430">
    <property type="entry name" value="Thymidylate_kin-like_dom"/>
</dbReference>
<dbReference type="GO" id="GO:0004798">
    <property type="term" value="F:dTMP kinase activity"/>
    <property type="evidence" value="ECO:0007669"/>
    <property type="project" value="UniProtKB-EC"/>
</dbReference>
<sequence length="149" mass="16612">QHYHLIVLEGLDCSGKTTICKNLASSLGPCTPLAFPDRSSRVGQIADDYLKNKDGRQSPVDQHELHLLFSADRYAKAATIERALQTSNVVCDRYWYSGTAYSVAKGLDYEWCRDTDKYLPKPDFVFFLDVDAETVATRPGFGGEAHDST</sequence>
<comment type="similarity">
    <text evidence="2">Belongs to the thymidylate kinase family.</text>
</comment>
<dbReference type="PROSITE" id="PS01331">
    <property type="entry name" value="THYMIDYLATE_KINASE"/>
    <property type="match status" value="1"/>
</dbReference>
<protein>
    <recommendedName>
        <fullName evidence="3">dTMP kinase</fullName>
        <ecNumber evidence="3">2.7.4.9</ecNumber>
    </recommendedName>
</protein>
<accession>A0A1B6HDS0</accession>
<evidence type="ECO:0000256" key="1">
    <source>
        <dbReference type="ARBA" id="ARBA00004992"/>
    </source>
</evidence>
<dbReference type="Gene3D" id="3.40.50.300">
    <property type="entry name" value="P-loop containing nucleotide triphosphate hydrolases"/>
    <property type="match status" value="1"/>
</dbReference>
<dbReference type="AlphaFoldDB" id="A0A1B6HDS0"/>
<evidence type="ECO:0000256" key="5">
    <source>
        <dbReference type="ARBA" id="ARBA00022727"/>
    </source>
</evidence>
<name>A0A1B6HDS0_9HEMI</name>
<dbReference type="PANTHER" id="PTHR10344">
    <property type="entry name" value="THYMIDYLATE KINASE"/>
    <property type="match status" value="1"/>
</dbReference>
<dbReference type="InterPro" id="IPR027417">
    <property type="entry name" value="P-loop_NTPase"/>
</dbReference>
<feature type="non-terminal residue" evidence="10">
    <location>
        <position position="149"/>
    </location>
</feature>
<reference evidence="10" key="1">
    <citation type="submission" date="2015-11" db="EMBL/GenBank/DDBJ databases">
        <title>De novo transcriptome assembly of four potential Pierce s Disease insect vectors from Arizona vineyards.</title>
        <authorList>
            <person name="Tassone E.E."/>
        </authorList>
    </citation>
    <scope>NUCLEOTIDE SEQUENCE</scope>
</reference>
<organism evidence="10">
    <name type="scientific">Homalodisca liturata</name>
    <dbReference type="NCBI Taxonomy" id="320908"/>
    <lineage>
        <taxon>Eukaryota</taxon>
        <taxon>Metazoa</taxon>
        <taxon>Ecdysozoa</taxon>
        <taxon>Arthropoda</taxon>
        <taxon>Hexapoda</taxon>
        <taxon>Insecta</taxon>
        <taxon>Pterygota</taxon>
        <taxon>Neoptera</taxon>
        <taxon>Paraneoptera</taxon>
        <taxon>Hemiptera</taxon>
        <taxon>Auchenorrhyncha</taxon>
        <taxon>Membracoidea</taxon>
        <taxon>Cicadellidae</taxon>
        <taxon>Cicadellinae</taxon>
        <taxon>Proconiini</taxon>
        <taxon>Homalodisca</taxon>
    </lineage>
</organism>
<feature type="non-terminal residue" evidence="10">
    <location>
        <position position="1"/>
    </location>
</feature>
<dbReference type="PANTHER" id="PTHR10344:SF1">
    <property type="entry name" value="THYMIDYLATE KINASE"/>
    <property type="match status" value="1"/>
</dbReference>
<keyword evidence="7" id="KW-0418">Kinase</keyword>
<dbReference type="Pfam" id="PF02223">
    <property type="entry name" value="Thymidylate_kin"/>
    <property type="match status" value="1"/>
</dbReference>
<dbReference type="EC" id="2.7.4.9" evidence="3"/>
<evidence type="ECO:0000256" key="4">
    <source>
        <dbReference type="ARBA" id="ARBA00022679"/>
    </source>
</evidence>
<dbReference type="SUPFAM" id="SSF52540">
    <property type="entry name" value="P-loop containing nucleoside triphosphate hydrolases"/>
    <property type="match status" value="1"/>
</dbReference>
<dbReference type="GO" id="GO:0005524">
    <property type="term" value="F:ATP binding"/>
    <property type="evidence" value="ECO:0007669"/>
    <property type="project" value="UniProtKB-KW"/>
</dbReference>
<keyword evidence="6" id="KW-0547">Nucleotide-binding</keyword>
<dbReference type="InterPro" id="IPR018094">
    <property type="entry name" value="Thymidylate_kinase"/>
</dbReference>
<proteinExistence type="inferred from homology"/>
<dbReference type="GO" id="GO:0005739">
    <property type="term" value="C:mitochondrion"/>
    <property type="evidence" value="ECO:0007669"/>
    <property type="project" value="TreeGrafter"/>
</dbReference>
<gene>
    <name evidence="10" type="ORF">g.2165</name>
</gene>
<evidence type="ECO:0000256" key="6">
    <source>
        <dbReference type="ARBA" id="ARBA00022741"/>
    </source>
</evidence>
<keyword evidence="5" id="KW-0545">Nucleotide biosynthesis</keyword>
<dbReference type="GO" id="GO:0005829">
    <property type="term" value="C:cytosol"/>
    <property type="evidence" value="ECO:0007669"/>
    <property type="project" value="TreeGrafter"/>
</dbReference>
<dbReference type="GO" id="GO:0006235">
    <property type="term" value="P:dTTP biosynthetic process"/>
    <property type="evidence" value="ECO:0007669"/>
    <property type="project" value="TreeGrafter"/>
</dbReference>
<evidence type="ECO:0000259" key="9">
    <source>
        <dbReference type="Pfam" id="PF02223"/>
    </source>
</evidence>
<evidence type="ECO:0000256" key="8">
    <source>
        <dbReference type="ARBA" id="ARBA00022840"/>
    </source>
</evidence>
<dbReference type="InterPro" id="IPR018095">
    <property type="entry name" value="Thymidylate_kin_CS"/>
</dbReference>
<dbReference type="GO" id="GO:0005634">
    <property type="term" value="C:nucleus"/>
    <property type="evidence" value="ECO:0007669"/>
    <property type="project" value="TreeGrafter"/>
</dbReference>
<comment type="pathway">
    <text evidence="1">Pyrimidine metabolism; dTTP biosynthesis.</text>
</comment>
<dbReference type="NCBIfam" id="TIGR00041">
    <property type="entry name" value="DTMP_kinase"/>
    <property type="match status" value="1"/>
</dbReference>
<dbReference type="EMBL" id="GECU01034859">
    <property type="protein sequence ID" value="JAS72847.1"/>
    <property type="molecule type" value="Transcribed_RNA"/>
</dbReference>
<keyword evidence="4" id="KW-0808">Transferase</keyword>
<evidence type="ECO:0000256" key="7">
    <source>
        <dbReference type="ARBA" id="ARBA00022777"/>
    </source>
</evidence>
<evidence type="ECO:0000313" key="10">
    <source>
        <dbReference type="EMBL" id="JAS72847.1"/>
    </source>
</evidence>
<dbReference type="GO" id="GO:0006233">
    <property type="term" value="P:dTDP biosynthetic process"/>
    <property type="evidence" value="ECO:0007669"/>
    <property type="project" value="InterPro"/>
</dbReference>
<evidence type="ECO:0000256" key="3">
    <source>
        <dbReference type="ARBA" id="ARBA00012980"/>
    </source>
</evidence>